<dbReference type="OrthoDB" id="5864015at2759"/>
<gene>
    <name evidence="2" type="ORF">NLS_LOCUS9572</name>
</gene>
<evidence type="ECO:0000256" key="1">
    <source>
        <dbReference type="SAM" id="MobiDB-lite"/>
    </source>
</evidence>
<proteinExistence type="predicted"/>
<dbReference type="STRING" id="42156.A0A3P7KEN8"/>
<reference evidence="2 3" key="1">
    <citation type="submission" date="2018-08" db="EMBL/GenBank/DDBJ databases">
        <authorList>
            <person name="Laetsch R D."/>
            <person name="Stevens L."/>
            <person name="Kumar S."/>
            <person name="Blaxter L. M."/>
        </authorList>
    </citation>
    <scope>NUCLEOTIDE SEQUENCE [LARGE SCALE GENOMIC DNA]</scope>
</reference>
<keyword evidence="3" id="KW-1185">Reference proteome</keyword>
<dbReference type="Proteomes" id="UP000277928">
    <property type="component" value="Unassembled WGS sequence"/>
</dbReference>
<feature type="region of interest" description="Disordered" evidence="1">
    <location>
        <begin position="93"/>
        <end position="122"/>
    </location>
</feature>
<dbReference type="AlphaFoldDB" id="A0A3P7KEN8"/>
<organism evidence="2 3">
    <name type="scientific">Litomosoides sigmodontis</name>
    <name type="common">Filarial nematode worm</name>
    <dbReference type="NCBI Taxonomy" id="42156"/>
    <lineage>
        <taxon>Eukaryota</taxon>
        <taxon>Metazoa</taxon>
        <taxon>Ecdysozoa</taxon>
        <taxon>Nematoda</taxon>
        <taxon>Chromadorea</taxon>
        <taxon>Rhabditida</taxon>
        <taxon>Spirurina</taxon>
        <taxon>Spiruromorpha</taxon>
        <taxon>Filarioidea</taxon>
        <taxon>Onchocercidae</taxon>
        <taxon>Litomosoides</taxon>
    </lineage>
</organism>
<sequence>MDLSPQDEMVTREKRLSKRRCASNCTSPHSKPPTKDSSFDAAVHQQTIPEMQKLICLIASLEGDALLAVRGYGTAPEDIRRLRTEKYGQANTIKKECDQKERSRMEIDDRSYRKDTSTTQSDRRELETINYRNIDEAKVSVVDKLINSSCINE</sequence>
<protein>
    <submittedName>
        <fullName evidence="2">Uncharacterized protein</fullName>
    </submittedName>
</protein>
<feature type="region of interest" description="Disordered" evidence="1">
    <location>
        <begin position="1"/>
        <end position="39"/>
    </location>
</feature>
<dbReference type="EMBL" id="UYRX01001709">
    <property type="protein sequence ID" value="VDM91980.1"/>
    <property type="molecule type" value="Genomic_DNA"/>
</dbReference>
<accession>A0A3P7KEN8</accession>
<evidence type="ECO:0000313" key="3">
    <source>
        <dbReference type="Proteomes" id="UP000277928"/>
    </source>
</evidence>
<name>A0A3P7KEN8_LITSI</name>
<evidence type="ECO:0000313" key="2">
    <source>
        <dbReference type="EMBL" id="VDM91980.1"/>
    </source>
</evidence>